<evidence type="ECO:0000313" key="1">
    <source>
        <dbReference type="EMBL" id="MCK0533396.1"/>
    </source>
</evidence>
<reference evidence="1 2" key="1">
    <citation type="submission" date="2022-04" db="EMBL/GenBank/DDBJ databases">
        <authorList>
            <person name="Huq M.A."/>
        </authorList>
    </citation>
    <scope>NUCLEOTIDE SEQUENCE [LARGE SCALE GENOMIC DNA]</scope>
    <source>
        <strain evidence="1 2">MAH-33</strain>
    </source>
</reference>
<evidence type="ECO:0000313" key="2">
    <source>
        <dbReference type="Proteomes" id="UP001203512"/>
    </source>
</evidence>
<evidence type="ECO:0008006" key="3">
    <source>
        <dbReference type="Google" id="ProtNLM"/>
    </source>
</evidence>
<gene>
    <name evidence="1" type="ORF">MU848_17540</name>
</gene>
<organism evidence="1 2">
    <name type="scientific">Sphingobium agri</name>
    <dbReference type="NCBI Taxonomy" id="2933566"/>
    <lineage>
        <taxon>Bacteria</taxon>
        <taxon>Pseudomonadati</taxon>
        <taxon>Pseudomonadota</taxon>
        <taxon>Alphaproteobacteria</taxon>
        <taxon>Sphingomonadales</taxon>
        <taxon>Sphingomonadaceae</taxon>
        <taxon>Sphingobium</taxon>
    </lineage>
</organism>
<accession>A0ABT0E1Z9</accession>
<protein>
    <recommendedName>
        <fullName evidence="3">DUF4376 domain-containing protein</fullName>
    </recommendedName>
</protein>
<comment type="caution">
    <text evidence="1">The sequence shown here is derived from an EMBL/GenBank/DDBJ whole genome shotgun (WGS) entry which is preliminary data.</text>
</comment>
<dbReference type="EMBL" id="JALKHS010000021">
    <property type="protein sequence ID" value="MCK0533396.1"/>
    <property type="molecule type" value="Genomic_DNA"/>
</dbReference>
<keyword evidence="2" id="KW-1185">Reference proteome</keyword>
<sequence length="171" mass="18604">MTIAFAVYRDGAIHRVANVPDYPTMLASTGPGEVSYEIPAASAIFFPIDLAKVRAFYHARIDAAAGEERSKYITDVPGQAQTYQRKEDEARRWTEGDEAAHPELYPFMIAEAEMRAVPIDQVRDEILAQVNALAPLAAMIEAKRICAKRAVDAAEDIPGIAGAAAVDWEAA</sequence>
<dbReference type="Proteomes" id="UP001203512">
    <property type="component" value="Unassembled WGS sequence"/>
</dbReference>
<proteinExistence type="predicted"/>
<dbReference type="RefSeq" id="WP_247234552.1">
    <property type="nucleotide sequence ID" value="NZ_JALKHS010000021.1"/>
</dbReference>
<name>A0ABT0E1Z9_9SPHN</name>